<protein>
    <recommendedName>
        <fullName evidence="1">Butirosin biosynthesis protein H N-terminal domain-containing protein</fullName>
    </recommendedName>
</protein>
<dbReference type="STRING" id="588581.Cpap_1005"/>
<accession>F1TG04</accession>
<dbReference type="AlphaFoldDB" id="F1TG04"/>
<organism evidence="2 3">
    <name type="scientific">Ruminiclostridium papyrosolvens DSM 2782</name>
    <dbReference type="NCBI Taxonomy" id="588581"/>
    <lineage>
        <taxon>Bacteria</taxon>
        <taxon>Bacillati</taxon>
        <taxon>Bacillota</taxon>
        <taxon>Clostridia</taxon>
        <taxon>Eubacteriales</taxon>
        <taxon>Oscillospiraceae</taxon>
        <taxon>Ruminiclostridium</taxon>
    </lineage>
</organism>
<evidence type="ECO:0000313" key="2">
    <source>
        <dbReference type="EMBL" id="EGD46623.1"/>
    </source>
</evidence>
<comment type="caution">
    <text evidence="2">The sequence shown here is derived from an EMBL/GenBank/DDBJ whole genome shotgun (WGS) entry which is preliminary data.</text>
</comment>
<dbReference type="Proteomes" id="UP000003860">
    <property type="component" value="Unassembled WGS sequence"/>
</dbReference>
<dbReference type="EMBL" id="ACXX02000012">
    <property type="protein sequence ID" value="EGD46623.1"/>
    <property type="molecule type" value="Genomic_DNA"/>
</dbReference>
<sequence>MFDIKTGKAVQFNVNNIAKIPEFMYLCERNAIRVLLEGSGVGNPLLLMQNGVFLKDVAFLEKGIFSTAFRRSILPDSFSDFIASPVYRLDWGIIQEQLGHGLPVMIYVDVYYMKYKTFYQKNHAGHYVLIIGCCENKYQIFDWYEPDYFMGYISEQELELARISENPVDGTSAFSGVPIRAEYRLLNYERLKYCGEINHRDFIIKNLCKIFFSFIEENDPTRGLSFIKKFGNTPRFVENYDNSSYVNAMQSFFFLELELNIFIRYIDEIISNGLFRADLFDPLNELSINLRKNTIAIKNKCHMSYRRSKGMPVEEWMEISKSISEDLHMFPQKIYDILTFIKCQKVGEV</sequence>
<dbReference type="InterPro" id="IPR026935">
    <property type="entry name" value="BtrH_N"/>
</dbReference>
<dbReference type="Pfam" id="PF14399">
    <property type="entry name" value="BtrH_N"/>
    <property type="match status" value="1"/>
</dbReference>
<reference evidence="2" key="2">
    <citation type="submission" date="2011-01" db="EMBL/GenBank/DDBJ databases">
        <title>The Non-contiguous Finished genome of Clostridium papyrosolvens.</title>
        <authorList>
            <person name="Lucas S."/>
            <person name="Copeland A."/>
            <person name="Lapidus A."/>
            <person name="Cheng J.-F."/>
            <person name="Goodwin L."/>
            <person name="Pitluck S."/>
            <person name="Misra M."/>
            <person name="Chertkov O."/>
            <person name="Detter J.C."/>
            <person name="Han C."/>
            <person name="Tapia R."/>
            <person name="Land M."/>
            <person name="Hauser L."/>
            <person name="Kyrpides N."/>
            <person name="Ivanova N."/>
            <person name="Pagani I."/>
            <person name="Mouttaki H."/>
            <person name="He Z."/>
            <person name="Zhou J."/>
            <person name="Hemme C.L."/>
            <person name="Woyke T."/>
        </authorList>
    </citation>
    <scope>NUCLEOTIDE SEQUENCE [LARGE SCALE GENOMIC DNA]</scope>
    <source>
        <strain evidence="2">DSM 2782</strain>
    </source>
</reference>
<gene>
    <name evidence="2" type="ORF">Cpap_1005</name>
</gene>
<reference evidence="2" key="1">
    <citation type="submission" date="2009-07" db="EMBL/GenBank/DDBJ databases">
        <authorList>
            <consortium name="US DOE Joint Genome Institute (JGI-PGF)"/>
            <person name="Lucas S."/>
            <person name="Copeland A."/>
            <person name="Lapidus A."/>
            <person name="Glavina del Rio T."/>
            <person name="Tice H."/>
            <person name="Bruce D."/>
            <person name="Goodwin L."/>
            <person name="Pitluck S."/>
            <person name="Larimer F."/>
            <person name="Land M.L."/>
            <person name="Mouttaki H."/>
            <person name="He Z."/>
            <person name="Zhou J."/>
            <person name="Hemme C.L."/>
        </authorList>
    </citation>
    <scope>NUCLEOTIDE SEQUENCE</scope>
    <source>
        <strain evidence="2">DSM 2782</strain>
    </source>
</reference>
<dbReference type="OrthoDB" id="4075615at2"/>
<evidence type="ECO:0000259" key="1">
    <source>
        <dbReference type="Pfam" id="PF14399"/>
    </source>
</evidence>
<evidence type="ECO:0000313" key="3">
    <source>
        <dbReference type="Proteomes" id="UP000003860"/>
    </source>
</evidence>
<proteinExistence type="predicted"/>
<name>F1TG04_9FIRM</name>
<keyword evidence="3" id="KW-1185">Reference proteome</keyword>
<dbReference type="RefSeq" id="WP_004621013.1">
    <property type="nucleotide sequence ID" value="NZ_ACXX02000012.1"/>
</dbReference>
<feature type="domain" description="Butirosin biosynthesis protein H N-terminal" evidence="1">
    <location>
        <begin position="93"/>
        <end position="142"/>
    </location>
</feature>